<dbReference type="EMBL" id="KF594189">
    <property type="protein sequence ID" value="AIE38591.1"/>
    <property type="molecule type" value="Genomic_DNA"/>
</dbReference>
<reference evidence="7" key="1">
    <citation type="journal article" date="2014" name="ISME J.">
        <title>Human oral viruses are personal, persistent and gender-consistent.</title>
        <authorList>
            <person name="Abeles S.R."/>
            <person name="Robles-Sikisaka R."/>
            <person name="Ly M."/>
            <person name="Lum A.G."/>
            <person name="Salzman J."/>
            <person name="Boehm T.K."/>
            <person name="Pride D.T."/>
        </authorList>
    </citation>
    <scope>NUCLEOTIDE SEQUENCE</scope>
    <source>
        <strain evidence="8">Day14AM</strain>
        <strain evidence="1">Day1AM</strain>
        <strain evidence="2">Day1Noon</strain>
        <strain evidence="3">Day1PM</strain>
        <strain evidence="4">Day2AM</strain>
        <strain evidence="9">Day30AM</strain>
        <strain evidence="10">Day30Noon</strain>
        <strain evidence="5">Day4AM</strain>
        <strain evidence="11">Day60AM</strain>
        <strain evidence="6">Day7AM</strain>
        <strain evidence="7">Day7Noon</strain>
    </source>
</reference>
<proteinExistence type="predicted"/>
<dbReference type="EMBL" id="KF594193">
    <property type="protein sequence ID" value="AIE38763.1"/>
    <property type="molecule type" value="Genomic_DNA"/>
</dbReference>
<dbReference type="EMBL" id="KF594188">
    <property type="protein sequence ID" value="AIE38548.1"/>
    <property type="molecule type" value="Genomic_DNA"/>
</dbReference>
<name>A0A075EGZ6_9CAUD</name>
<dbReference type="EMBL" id="KF594194">
    <property type="protein sequence ID" value="AIE38806.1"/>
    <property type="molecule type" value="Genomic_DNA"/>
</dbReference>
<evidence type="ECO:0000313" key="6">
    <source>
        <dbReference type="EMBL" id="AIE38591.1"/>
    </source>
</evidence>
<evidence type="ECO:0000313" key="5">
    <source>
        <dbReference type="EMBL" id="AIE38548.1"/>
    </source>
</evidence>
<dbReference type="EMBL" id="KF594191">
    <property type="protein sequence ID" value="AIE38677.1"/>
    <property type="molecule type" value="Genomic_DNA"/>
</dbReference>
<dbReference type="EMBL" id="KF594187">
    <property type="protein sequence ID" value="AIE38505.1"/>
    <property type="molecule type" value="Genomic_DNA"/>
</dbReference>
<dbReference type="EMBL" id="KF594190">
    <property type="protein sequence ID" value="AIE38634.1"/>
    <property type="molecule type" value="Genomic_DNA"/>
</dbReference>
<evidence type="ECO:0000313" key="3">
    <source>
        <dbReference type="EMBL" id="AIE38462.1"/>
    </source>
</evidence>
<organism evidence="7">
    <name type="scientific">Siphovirus contig89</name>
    <dbReference type="NCBI Taxonomy" id="1518022"/>
    <lineage>
        <taxon>Viruses</taxon>
        <taxon>Duplodnaviria</taxon>
        <taxon>Heunggongvirae</taxon>
        <taxon>Uroviricota</taxon>
        <taxon>Caudoviricetes</taxon>
    </lineage>
</organism>
<dbReference type="EMBL" id="KF594186">
    <property type="protein sequence ID" value="AIE38462.1"/>
    <property type="molecule type" value="Genomic_DNA"/>
</dbReference>
<sequence length="76" mass="8843">MPLEVKLFNPRRSVCEAVKITDDNLRLVRNWAASDEEIKAHLHTGAVGKWIIRRSDNKFDLMTEGQLWGLYEPILH</sequence>
<evidence type="ECO:0000313" key="4">
    <source>
        <dbReference type="EMBL" id="AIE38505.1"/>
    </source>
</evidence>
<protein>
    <submittedName>
        <fullName evidence="7">Uncharacterized protein</fullName>
    </submittedName>
</protein>
<evidence type="ECO:0000313" key="8">
    <source>
        <dbReference type="EMBL" id="AIE38677.1"/>
    </source>
</evidence>
<evidence type="ECO:0000313" key="2">
    <source>
        <dbReference type="EMBL" id="AIE38419.1"/>
    </source>
</evidence>
<evidence type="ECO:0000313" key="7">
    <source>
        <dbReference type="EMBL" id="AIE38634.1"/>
    </source>
</evidence>
<dbReference type="EMBL" id="KF594192">
    <property type="protein sequence ID" value="AIE38720.1"/>
    <property type="molecule type" value="Genomic_DNA"/>
</dbReference>
<evidence type="ECO:0000313" key="11">
    <source>
        <dbReference type="EMBL" id="AIE38806.1"/>
    </source>
</evidence>
<evidence type="ECO:0000313" key="1">
    <source>
        <dbReference type="EMBL" id="AIE38376.1"/>
    </source>
</evidence>
<accession>A0A075EGZ6</accession>
<dbReference type="EMBL" id="KF594185">
    <property type="protein sequence ID" value="AIE38419.1"/>
    <property type="molecule type" value="Genomic_DNA"/>
</dbReference>
<evidence type="ECO:0000313" key="10">
    <source>
        <dbReference type="EMBL" id="AIE38763.1"/>
    </source>
</evidence>
<dbReference type="EMBL" id="KF594184">
    <property type="protein sequence ID" value="AIE38376.1"/>
    <property type="molecule type" value="Genomic_DNA"/>
</dbReference>
<evidence type="ECO:0000313" key="9">
    <source>
        <dbReference type="EMBL" id="AIE38720.1"/>
    </source>
</evidence>